<evidence type="ECO:0000259" key="1">
    <source>
        <dbReference type="PROSITE" id="PS50097"/>
    </source>
</evidence>
<dbReference type="CDD" id="cd14733">
    <property type="entry name" value="BACK"/>
    <property type="match status" value="1"/>
</dbReference>
<accession>A0A812MQQ7</accession>
<reference evidence="2" key="1">
    <citation type="submission" date="2021-02" db="EMBL/GenBank/DDBJ databases">
        <authorList>
            <person name="Dougan E. K."/>
            <person name="Rhodes N."/>
            <person name="Thang M."/>
            <person name="Chan C."/>
        </authorList>
    </citation>
    <scope>NUCLEOTIDE SEQUENCE</scope>
</reference>
<protein>
    <submittedName>
        <fullName evidence="2">Bath-42 protein</fullName>
    </submittedName>
</protein>
<dbReference type="SUPFAM" id="SSF54695">
    <property type="entry name" value="POZ domain"/>
    <property type="match status" value="1"/>
</dbReference>
<comment type="caution">
    <text evidence="2">The sequence shown here is derived from an EMBL/GenBank/DDBJ whole genome shotgun (WGS) entry which is preliminary data.</text>
</comment>
<dbReference type="EMBL" id="CAJNDS010001535">
    <property type="protein sequence ID" value="CAE7263906.1"/>
    <property type="molecule type" value="Genomic_DNA"/>
</dbReference>
<dbReference type="InterPro" id="IPR000210">
    <property type="entry name" value="BTB/POZ_dom"/>
</dbReference>
<dbReference type="CDD" id="cd18186">
    <property type="entry name" value="BTB_POZ_ZBTB_KLHL-like"/>
    <property type="match status" value="1"/>
</dbReference>
<dbReference type="Gene3D" id="3.30.710.10">
    <property type="entry name" value="Potassium Channel Kv1.1, Chain A"/>
    <property type="match status" value="1"/>
</dbReference>
<dbReference type="Pfam" id="PF00651">
    <property type="entry name" value="BTB"/>
    <property type="match status" value="1"/>
</dbReference>
<name>A0A812MQQ7_9DINO</name>
<feature type="domain" description="BTB" evidence="1">
    <location>
        <begin position="37"/>
        <end position="116"/>
    </location>
</feature>
<proteinExistence type="predicted"/>
<gene>
    <name evidence="2" type="primary">bath-42</name>
    <name evidence="2" type="ORF">SNAT2548_LOCUS13880</name>
</gene>
<dbReference type="OrthoDB" id="2359033at2759"/>
<dbReference type="PROSITE" id="PS50097">
    <property type="entry name" value="BTB"/>
    <property type="match status" value="1"/>
</dbReference>
<keyword evidence="3" id="KW-1185">Reference proteome</keyword>
<dbReference type="PANTHER" id="PTHR24413">
    <property type="entry name" value="SPECKLE-TYPE POZ PROTEIN"/>
    <property type="match status" value="1"/>
</dbReference>
<evidence type="ECO:0000313" key="3">
    <source>
        <dbReference type="Proteomes" id="UP000604046"/>
    </source>
</evidence>
<dbReference type="SMART" id="SM00225">
    <property type="entry name" value="BTB"/>
    <property type="match status" value="1"/>
</dbReference>
<dbReference type="Proteomes" id="UP000604046">
    <property type="component" value="Unassembled WGS sequence"/>
</dbReference>
<dbReference type="AlphaFoldDB" id="A0A812MQQ7"/>
<sequence length="397" mass="44591">MKVTAQDDLESLSKTWRACFGKDGNFTVIVEELSDAADATRSTEELQADTKRTEFKVWASLLTQRSPVFAKMICSLAGSDTFVEGREAEVVIKDFSRDAVEIFLRFLYSGAVEASPGMLVEVAAMALKYETKTLHSLCMQEISGQKLTPEMACEVFASADRFRMPDLRTEALEKILVHPGSALKIRPQLRPELLEEILDSGLLCMGDADQTQLFRGWGKREDALQHIIEDRFSITPLPARISGEHSSNVLRSLWARYEKSGQKGAFLGYWVVPVLGPGQAQIVSSGADAMLKFAWGELSGAFRDGWVKWKLPYSHVYPLGFSFSEDCKCANLRIWCKDDTTWNLAYSADSINITPQTILPCKKTKSLVKCFKLEVTTVDFWRPFRGDFRIHGILQTK</sequence>
<evidence type="ECO:0000313" key="2">
    <source>
        <dbReference type="EMBL" id="CAE7263906.1"/>
    </source>
</evidence>
<dbReference type="InterPro" id="IPR011333">
    <property type="entry name" value="SKP1/BTB/POZ_sf"/>
</dbReference>
<organism evidence="2 3">
    <name type="scientific">Symbiodinium natans</name>
    <dbReference type="NCBI Taxonomy" id="878477"/>
    <lineage>
        <taxon>Eukaryota</taxon>
        <taxon>Sar</taxon>
        <taxon>Alveolata</taxon>
        <taxon>Dinophyceae</taxon>
        <taxon>Suessiales</taxon>
        <taxon>Symbiodiniaceae</taxon>
        <taxon>Symbiodinium</taxon>
    </lineage>
</organism>